<evidence type="ECO:0000256" key="2">
    <source>
        <dbReference type="ARBA" id="ARBA00023002"/>
    </source>
</evidence>
<dbReference type="Gene3D" id="3.40.50.720">
    <property type="entry name" value="NAD(P)-binding Rossmann-like Domain"/>
    <property type="match status" value="1"/>
</dbReference>
<dbReference type="SUPFAM" id="SSF51735">
    <property type="entry name" value="NAD(P)-binding Rossmann-fold domains"/>
    <property type="match status" value="1"/>
</dbReference>
<comment type="similarity">
    <text evidence="1">Belongs to the short-chain dehydrogenases/reductases (SDR) family.</text>
</comment>
<dbReference type="PANTHER" id="PTHR43477">
    <property type="entry name" value="DIHYDROANTICAPSIN 7-DEHYDROGENASE"/>
    <property type="match status" value="1"/>
</dbReference>
<dbReference type="Pfam" id="PF13561">
    <property type="entry name" value="adh_short_C2"/>
    <property type="match status" value="1"/>
</dbReference>
<evidence type="ECO:0000313" key="4">
    <source>
        <dbReference type="Proteomes" id="UP001499967"/>
    </source>
</evidence>
<sequence>MRLSLLVDVAAARASVMLPLVGRAGHGKHKIDVFLLERMVNRVITDFEDAKVVVIGGASGIGLKTAEDVIAAGGSAVIVGRPGRKLDDAAASLSRSGNAWSIAADLTDWEQVVEAQKQLAENHSDATLLVNSAGIVRLRTFLDHDVADYDSYHDLNRAAYFLTQTVVRGMVAGGQGGAIVNVGAMWAHQALAATPSSAFSMAKAGLHALTHNLAIELAGEGIRVNAVAPAVVNTPHFDWLPADQLEATMQQLAGLHPLARVGTAQDLASAITFLLSPASSWITGAILNVDGGVMAGRN</sequence>
<comment type="caution">
    <text evidence="3">The sequence shown here is derived from an EMBL/GenBank/DDBJ whole genome shotgun (WGS) entry which is preliminary data.</text>
</comment>
<dbReference type="EMBL" id="BAAAHP010000066">
    <property type="protein sequence ID" value="GAA0933303.1"/>
    <property type="molecule type" value="Genomic_DNA"/>
</dbReference>
<dbReference type="InterPro" id="IPR036291">
    <property type="entry name" value="NAD(P)-bd_dom_sf"/>
</dbReference>
<keyword evidence="4" id="KW-1185">Reference proteome</keyword>
<evidence type="ECO:0000256" key="1">
    <source>
        <dbReference type="ARBA" id="ARBA00006484"/>
    </source>
</evidence>
<protein>
    <submittedName>
        <fullName evidence="3">SDR family oxidoreductase</fullName>
    </submittedName>
</protein>
<proteinExistence type="inferred from homology"/>
<name>A0ABP4AA69_9PSEU</name>
<keyword evidence="2" id="KW-0560">Oxidoreductase</keyword>
<gene>
    <name evidence="3" type="ORF">GCM10009559_22870</name>
</gene>
<dbReference type="CDD" id="cd05233">
    <property type="entry name" value="SDR_c"/>
    <property type="match status" value="1"/>
</dbReference>
<dbReference type="InterPro" id="IPR051122">
    <property type="entry name" value="SDR_DHRS6-like"/>
</dbReference>
<dbReference type="Proteomes" id="UP001499967">
    <property type="component" value="Unassembled WGS sequence"/>
</dbReference>
<dbReference type="RefSeq" id="WP_343941292.1">
    <property type="nucleotide sequence ID" value="NZ_BAAAHP010000066.1"/>
</dbReference>
<evidence type="ECO:0000313" key="3">
    <source>
        <dbReference type="EMBL" id="GAA0933303.1"/>
    </source>
</evidence>
<organism evidence="3 4">
    <name type="scientific">Pseudonocardia zijingensis</name>
    <dbReference type="NCBI Taxonomy" id="153376"/>
    <lineage>
        <taxon>Bacteria</taxon>
        <taxon>Bacillati</taxon>
        <taxon>Actinomycetota</taxon>
        <taxon>Actinomycetes</taxon>
        <taxon>Pseudonocardiales</taxon>
        <taxon>Pseudonocardiaceae</taxon>
        <taxon>Pseudonocardia</taxon>
    </lineage>
</organism>
<dbReference type="PRINTS" id="PR00081">
    <property type="entry name" value="GDHRDH"/>
</dbReference>
<reference evidence="4" key="1">
    <citation type="journal article" date="2019" name="Int. J. Syst. Evol. Microbiol.">
        <title>The Global Catalogue of Microorganisms (GCM) 10K type strain sequencing project: providing services to taxonomists for standard genome sequencing and annotation.</title>
        <authorList>
            <consortium name="The Broad Institute Genomics Platform"/>
            <consortium name="The Broad Institute Genome Sequencing Center for Infectious Disease"/>
            <person name="Wu L."/>
            <person name="Ma J."/>
        </authorList>
    </citation>
    <scope>NUCLEOTIDE SEQUENCE [LARGE SCALE GENOMIC DNA]</scope>
    <source>
        <strain evidence="4">JCM 11117</strain>
    </source>
</reference>
<dbReference type="PRINTS" id="PR00080">
    <property type="entry name" value="SDRFAMILY"/>
</dbReference>
<dbReference type="PANTHER" id="PTHR43477:SF1">
    <property type="entry name" value="DIHYDROANTICAPSIN 7-DEHYDROGENASE"/>
    <property type="match status" value="1"/>
</dbReference>
<dbReference type="InterPro" id="IPR002347">
    <property type="entry name" value="SDR_fam"/>
</dbReference>
<accession>A0ABP4AA69</accession>